<proteinExistence type="predicted"/>
<reference evidence="2" key="1">
    <citation type="journal article" date="2020" name="Stud. Mycol.">
        <title>101 Dothideomycetes genomes: a test case for predicting lifestyles and emergence of pathogens.</title>
        <authorList>
            <person name="Haridas S."/>
            <person name="Albert R."/>
            <person name="Binder M."/>
            <person name="Bloem J."/>
            <person name="Labutti K."/>
            <person name="Salamov A."/>
            <person name="Andreopoulos B."/>
            <person name="Baker S."/>
            <person name="Barry K."/>
            <person name="Bills G."/>
            <person name="Bluhm B."/>
            <person name="Cannon C."/>
            <person name="Castanera R."/>
            <person name="Culley D."/>
            <person name="Daum C."/>
            <person name="Ezra D."/>
            <person name="Gonzalez J."/>
            <person name="Henrissat B."/>
            <person name="Kuo A."/>
            <person name="Liang C."/>
            <person name="Lipzen A."/>
            <person name="Lutzoni F."/>
            <person name="Magnuson J."/>
            <person name="Mondo S."/>
            <person name="Nolan M."/>
            <person name="Ohm R."/>
            <person name="Pangilinan J."/>
            <person name="Park H.-J."/>
            <person name="Ramirez L."/>
            <person name="Alfaro M."/>
            <person name="Sun H."/>
            <person name="Tritt A."/>
            <person name="Yoshinaga Y."/>
            <person name="Zwiers L.-H."/>
            <person name="Turgeon B."/>
            <person name="Goodwin S."/>
            <person name="Spatafora J."/>
            <person name="Crous P."/>
            <person name="Grigoriev I."/>
        </authorList>
    </citation>
    <scope>NUCLEOTIDE SEQUENCE</scope>
    <source>
        <strain evidence="2">CBS 480.64</strain>
    </source>
</reference>
<sequence length="351" mass="39395">MRRILLTQSQATILLSSAVIFVFTLVLFLSGYVIQQRTLSGLQAAIKPWVPPAPPRPGQSLPAALASSRHFSGIDKQQLLSLTKDVDWTRLAHVQIARTHHDVCSAIMVLAELRKSKSPARRMLMFPLDWAMTKNTRGDYSDPELSSSRRLMKLAARRYGVELRPIHPVSSVYTIASAFALKEVDRVLALQAPGLVLDAMALDALLAFYEETAPLAVLDGESEDATDLMLLQPDQDAHGSLIKQIHVNYNDSLLPTLLEPARLSFALQTLAPLHSLMPDDYFDGEGFLKNASYLRFRDPKLPGPEYDIPYSERVAARPKNKDADWTWTKLYGRFAQKRMEICGLELETWRP</sequence>
<protein>
    <submittedName>
        <fullName evidence="2">Glycosyltransferase family 8 protein</fullName>
    </submittedName>
</protein>
<evidence type="ECO:0000313" key="3">
    <source>
        <dbReference type="Proteomes" id="UP000799421"/>
    </source>
</evidence>
<evidence type="ECO:0000256" key="1">
    <source>
        <dbReference type="SAM" id="Phobius"/>
    </source>
</evidence>
<dbReference type="OrthoDB" id="5367275at2759"/>
<feature type="transmembrane region" description="Helical" evidence="1">
    <location>
        <begin position="12"/>
        <end position="34"/>
    </location>
</feature>
<organism evidence="2 3">
    <name type="scientific">Piedraia hortae CBS 480.64</name>
    <dbReference type="NCBI Taxonomy" id="1314780"/>
    <lineage>
        <taxon>Eukaryota</taxon>
        <taxon>Fungi</taxon>
        <taxon>Dikarya</taxon>
        <taxon>Ascomycota</taxon>
        <taxon>Pezizomycotina</taxon>
        <taxon>Dothideomycetes</taxon>
        <taxon>Dothideomycetidae</taxon>
        <taxon>Capnodiales</taxon>
        <taxon>Piedraiaceae</taxon>
        <taxon>Piedraia</taxon>
    </lineage>
</organism>
<keyword evidence="1" id="KW-1133">Transmembrane helix</keyword>
<dbReference type="AlphaFoldDB" id="A0A6A7C5B0"/>
<gene>
    <name evidence="2" type="ORF">K470DRAFT_256071</name>
</gene>
<name>A0A6A7C5B0_9PEZI</name>
<evidence type="ECO:0000313" key="2">
    <source>
        <dbReference type="EMBL" id="KAF2862437.1"/>
    </source>
</evidence>
<dbReference type="GO" id="GO:0016740">
    <property type="term" value="F:transferase activity"/>
    <property type="evidence" value="ECO:0007669"/>
    <property type="project" value="UniProtKB-KW"/>
</dbReference>
<keyword evidence="3" id="KW-1185">Reference proteome</keyword>
<keyword evidence="1" id="KW-0472">Membrane</keyword>
<dbReference type="EMBL" id="MU005966">
    <property type="protein sequence ID" value="KAF2862437.1"/>
    <property type="molecule type" value="Genomic_DNA"/>
</dbReference>
<keyword evidence="1" id="KW-0812">Transmembrane</keyword>
<accession>A0A6A7C5B0</accession>
<keyword evidence="2" id="KW-0808">Transferase</keyword>
<dbReference type="Proteomes" id="UP000799421">
    <property type="component" value="Unassembled WGS sequence"/>
</dbReference>